<dbReference type="RefSeq" id="WP_013533550.1">
    <property type="nucleotide sequence ID" value="NC_014923.1"/>
</dbReference>
<dbReference type="Proteomes" id="UP000007471">
    <property type="component" value="Chromosome"/>
</dbReference>
<protein>
    <submittedName>
        <fullName evidence="1">Uncharacterized protein</fullName>
    </submittedName>
</protein>
<evidence type="ECO:0000313" key="1">
    <source>
        <dbReference type="EMBL" id="ADV14901.1"/>
    </source>
</evidence>
<dbReference type="AlphaFoldDB" id="E8TJP0"/>
<gene>
    <name evidence="1" type="ordered locus">Mesci_5883</name>
</gene>
<name>E8TJP0_MESCW</name>
<dbReference type="STRING" id="765698.Mesci_5883"/>
<dbReference type="PATRIC" id="fig|765698.3.peg.6380"/>
<dbReference type="HOGENOM" id="CLU_136123_0_0_5"/>
<dbReference type="GeneID" id="90993120"/>
<dbReference type="OrthoDB" id="7565928at2"/>
<proteinExistence type="predicted"/>
<dbReference type="KEGG" id="mci:Mesci_5883"/>
<reference evidence="2" key="1">
    <citation type="submission" date="2011-01" db="EMBL/GenBank/DDBJ databases">
        <title>Complete sequence of chromosome of Mesorhizobium ciceri bv. biserrulae WSM1271.</title>
        <authorList>
            <person name="Lucas S."/>
            <person name="Copeland A."/>
            <person name="Lapidus A."/>
            <person name="Cheng J.-F."/>
            <person name="Goodwin L."/>
            <person name="Pitluck S."/>
            <person name="Teshima H."/>
            <person name="Detter J.C."/>
            <person name="Han C."/>
            <person name="Tapia R."/>
            <person name="Land M."/>
            <person name="Hauser L."/>
            <person name="Kyrpides N."/>
            <person name="Ivanova N."/>
            <person name="Nandasena K."/>
            <person name="Reeve W.G."/>
            <person name="Howieson J.G."/>
            <person name="O'Hara G."/>
            <person name="Tiwari R.P."/>
            <person name="Woyke T."/>
        </authorList>
    </citation>
    <scope>NUCLEOTIDE SEQUENCE [LARGE SCALE GENOMIC DNA]</scope>
    <source>
        <strain evidence="2">HAMBI 2942 / LMG 23838 / WSM1271</strain>
    </source>
</reference>
<evidence type="ECO:0000313" key="2">
    <source>
        <dbReference type="Proteomes" id="UP000007471"/>
    </source>
</evidence>
<dbReference type="EMBL" id="CP002447">
    <property type="protein sequence ID" value="ADV14901.1"/>
    <property type="molecule type" value="Genomic_DNA"/>
</dbReference>
<sequence length="153" mass="17600">MTYSKQMQKIVAEYRMSGEPWPAGTRTMAAWAIRTGRWELPESAAISKCAEDLQSAMREDYITDKRGRKVRKLHPATTKSGGMQMVLWDDIRTAPRHHMQMSFQQRRRGIVGDVRQLKIDVDSYNDARSDEEPIQMDFDFTMDLAEIEAAEAA</sequence>
<accession>E8TJP0</accession>
<organism evidence="1 2">
    <name type="scientific">Mesorhizobium ciceri biovar biserrulae (strain HAMBI 2942 / LMG 23838 / WSM1271)</name>
    <dbReference type="NCBI Taxonomy" id="765698"/>
    <lineage>
        <taxon>Bacteria</taxon>
        <taxon>Pseudomonadati</taxon>
        <taxon>Pseudomonadota</taxon>
        <taxon>Alphaproteobacteria</taxon>
        <taxon>Hyphomicrobiales</taxon>
        <taxon>Phyllobacteriaceae</taxon>
        <taxon>Mesorhizobium</taxon>
    </lineage>
</organism>
<dbReference type="eggNOG" id="ENOG5032SX7">
    <property type="taxonomic scope" value="Bacteria"/>
</dbReference>